<comment type="similarity">
    <text evidence="1">Belongs to the complex I NDUFA12 subunit family.</text>
</comment>
<organism evidence="3 4">
    <name type="scientific">Lichtheimia ornata</name>
    <dbReference type="NCBI Taxonomy" id="688661"/>
    <lineage>
        <taxon>Eukaryota</taxon>
        <taxon>Fungi</taxon>
        <taxon>Fungi incertae sedis</taxon>
        <taxon>Mucoromycota</taxon>
        <taxon>Mucoromycotina</taxon>
        <taxon>Mucoromycetes</taxon>
        <taxon>Mucorales</taxon>
        <taxon>Lichtheimiaceae</taxon>
        <taxon>Lichtheimia</taxon>
    </lineage>
</organism>
<keyword evidence="4" id="KW-1185">Reference proteome</keyword>
<dbReference type="GO" id="GO:0045271">
    <property type="term" value="C:respiratory chain complex I"/>
    <property type="evidence" value="ECO:0007669"/>
    <property type="project" value="InterPro"/>
</dbReference>
<dbReference type="RefSeq" id="XP_058346363.1">
    <property type="nucleotide sequence ID" value="XM_058482796.1"/>
</dbReference>
<evidence type="ECO:0000256" key="1">
    <source>
        <dbReference type="ARBA" id="ARBA00007355"/>
    </source>
</evidence>
<dbReference type="EMBL" id="JARTCD010000008">
    <property type="protein sequence ID" value="KAJ8661450.1"/>
    <property type="molecule type" value="Genomic_DNA"/>
</dbReference>
<dbReference type="Pfam" id="PF05071">
    <property type="entry name" value="NDUFA12"/>
    <property type="match status" value="1"/>
</dbReference>
<accession>A0AAD7V9L6</accession>
<gene>
    <name evidence="3" type="ORF">O0I10_002716</name>
</gene>
<evidence type="ECO:0000313" key="4">
    <source>
        <dbReference type="Proteomes" id="UP001234581"/>
    </source>
</evidence>
<dbReference type="InterPro" id="IPR052618">
    <property type="entry name" value="ComplexI_NDUFA12"/>
</dbReference>
<comment type="caution">
    <text evidence="3">The sequence shown here is derived from an EMBL/GenBank/DDBJ whole genome shotgun (WGS) entry which is preliminary data.</text>
</comment>
<dbReference type="GO" id="GO:0005739">
    <property type="term" value="C:mitochondrion"/>
    <property type="evidence" value="ECO:0007669"/>
    <property type="project" value="TreeGrafter"/>
</dbReference>
<sequence>MSSKAPLSTLQRLRLIYKTSRFPWKKHIMVGWDLDGNEYWEMPNPNNPGGRWKRWVQLKEHDGDVGLFEENKLPVQWQAWLRHTRFEAPRIQELVQEQRRLAILRERVRKLEIAEREEKLRLANKQHQEPAAAAAAAQEQKEKELPAFKKGSPEGGDEPEPWTPSAPARRG</sequence>
<evidence type="ECO:0000313" key="3">
    <source>
        <dbReference type="EMBL" id="KAJ8661450.1"/>
    </source>
</evidence>
<proteinExistence type="inferred from homology"/>
<protein>
    <recommendedName>
        <fullName evidence="5">NADH dehydrogenase [ubiquinone] 1 alpha subcomplex subunit</fullName>
    </recommendedName>
</protein>
<dbReference type="GeneID" id="83210132"/>
<reference evidence="3 4" key="1">
    <citation type="submission" date="2023-03" db="EMBL/GenBank/DDBJ databases">
        <title>Genome sequence of Lichtheimia ornata CBS 291.66.</title>
        <authorList>
            <person name="Mohabir J.T."/>
            <person name="Shea T.P."/>
            <person name="Kurbessoian T."/>
            <person name="Berby B."/>
            <person name="Fontaine J."/>
            <person name="Livny J."/>
            <person name="Gnirke A."/>
            <person name="Stajich J.E."/>
            <person name="Cuomo C.A."/>
        </authorList>
    </citation>
    <scope>NUCLEOTIDE SEQUENCE [LARGE SCALE GENOMIC DNA]</scope>
    <source>
        <strain evidence="3">CBS 291.66</strain>
    </source>
</reference>
<feature type="compositionally biased region" description="Low complexity" evidence="2">
    <location>
        <begin position="123"/>
        <end position="138"/>
    </location>
</feature>
<name>A0AAD7V9L6_9FUNG</name>
<dbReference type="AlphaFoldDB" id="A0AAD7V9L6"/>
<dbReference type="InterPro" id="IPR007763">
    <property type="entry name" value="NDUFA12"/>
</dbReference>
<feature type="region of interest" description="Disordered" evidence="2">
    <location>
        <begin position="123"/>
        <end position="171"/>
    </location>
</feature>
<dbReference type="PANTHER" id="PTHR32470">
    <property type="entry name" value="ADH DEHYDROGENASE [UBIQUINONE] 1 ALPHA SUBCOMPLEX ASSEMBLY FACTOR 2"/>
    <property type="match status" value="1"/>
</dbReference>
<evidence type="ECO:0008006" key="5">
    <source>
        <dbReference type="Google" id="ProtNLM"/>
    </source>
</evidence>
<dbReference type="PANTHER" id="PTHR32470:SF2">
    <property type="entry name" value="NADH DEHYDROGENASE [UBIQUINONE] 1 ALPHA SUBCOMPLEX ASSEMBLY FACTOR 2"/>
    <property type="match status" value="1"/>
</dbReference>
<evidence type="ECO:0000256" key="2">
    <source>
        <dbReference type="SAM" id="MobiDB-lite"/>
    </source>
</evidence>
<dbReference type="GO" id="GO:0032981">
    <property type="term" value="P:mitochondrial respiratory chain complex I assembly"/>
    <property type="evidence" value="ECO:0007669"/>
    <property type="project" value="TreeGrafter"/>
</dbReference>
<dbReference type="Proteomes" id="UP001234581">
    <property type="component" value="Unassembled WGS sequence"/>
</dbReference>